<keyword evidence="1" id="KW-0732">Signal</keyword>
<proteinExistence type="predicted"/>
<organism evidence="2 3">
    <name type="scientific">Penicillium alfredii</name>
    <dbReference type="NCBI Taxonomy" id="1506179"/>
    <lineage>
        <taxon>Eukaryota</taxon>
        <taxon>Fungi</taxon>
        <taxon>Dikarya</taxon>
        <taxon>Ascomycota</taxon>
        <taxon>Pezizomycotina</taxon>
        <taxon>Eurotiomycetes</taxon>
        <taxon>Eurotiomycetidae</taxon>
        <taxon>Eurotiales</taxon>
        <taxon>Aspergillaceae</taxon>
        <taxon>Penicillium</taxon>
    </lineage>
</organism>
<feature type="chain" id="PRO_5040949056" evidence="1">
    <location>
        <begin position="30"/>
        <end position="203"/>
    </location>
</feature>
<evidence type="ECO:0000313" key="3">
    <source>
        <dbReference type="Proteomes" id="UP001141434"/>
    </source>
</evidence>
<dbReference type="Proteomes" id="UP001141434">
    <property type="component" value="Unassembled WGS sequence"/>
</dbReference>
<accession>A0A9W9FLL1</accession>
<comment type="caution">
    <text evidence="2">The sequence shown here is derived from an EMBL/GenBank/DDBJ whole genome shotgun (WGS) entry which is preliminary data.</text>
</comment>
<reference evidence="2" key="1">
    <citation type="submission" date="2022-11" db="EMBL/GenBank/DDBJ databases">
        <authorList>
            <person name="Petersen C."/>
        </authorList>
    </citation>
    <scope>NUCLEOTIDE SEQUENCE</scope>
    <source>
        <strain evidence="2">IBT 34128</strain>
    </source>
</reference>
<sequence length="203" mass="23228">MQLASPWVTVLFRLVLLGVLLGLFHDVAATAINLEHRATATTRYIVSPKNGVDSTGRKIIEVFIKKTINKQKIYSYTNKRRKQFLWWVVECSRDEIKKIKNHKGVKSADESMPLELAYSDEPEPADEDSYFNQTLNESPLMKRDYTPDFVKQLNAVKELRQISIPGVSSRPERWPDYVFERAAGAGAVIFHIEMVNLVPESQC</sequence>
<evidence type="ECO:0000256" key="1">
    <source>
        <dbReference type="SAM" id="SignalP"/>
    </source>
</evidence>
<name>A0A9W9FLL1_9EURO</name>
<evidence type="ECO:0000313" key="2">
    <source>
        <dbReference type="EMBL" id="KAJ5102140.1"/>
    </source>
</evidence>
<protein>
    <submittedName>
        <fullName evidence="2">Uncharacterized protein</fullName>
    </submittedName>
</protein>
<feature type="signal peptide" evidence="1">
    <location>
        <begin position="1"/>
        <end position="29"/>
    </location>
</feature>
<dbReference type="AlphaFoldDB" id="A0A9W9FLL1"/>
<reference evidence="2" key="2">
    <citation type="journal article" date="2023" name="IMA Fungus">
        <title>Comparative genomic study of the Penicillium genus elucidates a diverse pangenome and 15 lateral gene transfer events.</title>
        <authorList>
            <person name="Petersen C."/>
            <person name="Sorensen T."/>
            <person name="Nielsen M.R."/>
            <person name="Sondergaard T.E."/>
            <person name="Sorensen J.L."/>
            <person name="Fitzpatrick D.A."/>
            <person name="Frisvad J.C."/>
            <person name="Nielsen K.L."/>
        </authorList>
    </citation>
    <scope>NUCLEOTIDE SEQUENCE</scope>
    <source>
        <strain evidence="2">IBT 34128</strain>
    </source>
</reference>
<gene>
    <name evidence="2" type="ORF">NUU61_004362</name>
</gene>
<dbReference type="GeneID" id="81394112"/>
<keyword evidence="3" id="KW-1185">Reference proteome</keyword>
<dbReference type="EMBL" id="JAPMSZ010000005">
    <property type="protein sequence ID" value="KAJ5102140.1"/>
    <property type="molecule type" value="Genomic_DNA"/>
</dbReference>
<dbReference type="RefSeq" id="XP_056512971.1">
    <property type="nucleotide sequence ID" value="XM_056654944.1"/>
</dbReference>